<reference evidence="1 2" key="1">
    <citation type="submission" date="2015-04" db="EMBL/GenBank/DDBJ databases">
        <title>Complete genome sequence of Schizopora paradoxa KUC8140, a cosmopolitan wood degrader in East Asia.</title>
        <authorList>
            <consortium name="DOE Joint Genome Institute"/>
            <person name="Min B."/>
            <person name="Park H."/>
            <person name="Jang Y."/>
            <person name="Kim J.-J."/>
            <person name="Kim K.H."/>
            <person name="Pangilinan J."/>
            <person name="Lipzen A."/>
            <person name="Riley R."/>
            <person name="Grigoriev I.V."/>
            <person name="Spatafora J.W."/>
            <person name="Choi I.-G."/>
        </authorList>
    </citation>
    <scope>NUCLEOTIDE SEQUENCE [LARGE SCALE GENOMIC DNA]</scope>
    <source>
        <strain evidence="1 2">KUC8140</strain>
    </source>
</reference>
<sequence>MRLQLDLRFPSHPRASVMSETSLGERKISEFDSCIDGAPLNRPTTPNASPSISPISSAFLNELKEDGNADVTTIYSYFSTVSTNYTMSNLPGPGRLLGNFYSFAGAVLERKFIKWVAVMSRKPELKVYADAAELLKEGKWVRETMGSPQPRDNDMTCNVLLLGAQSLDIDLQIIAFQEIVHYTALYPYSARPAFDRIFARRKEIGDVVSFSWRRPDIRYSTNWRLWYKLASRCVSKHAPGTYSVVEAAAKLSDQKGCWSFEFSAFEELLLNCSDAADLILTIQFICCYWNNQGLKEYVLRKGLADPALFTFTLAFFLQWEIIYPSRREVEEWPPALLPLIMARHFSDGIWAALHELEQDVLDEMLEDESQLAIFAELSKMQRDSRRYVCIHGLAETFTSMTRTWREVCDENLPNPKNSKLRERLIRLEDLHDDASGSVAIDQL</sequence>
<evidence type="ECO:0000313" key="1">
    <source>
        <dbReference type="EMBL" id="KLO08246.1"/>
    </source>
</evidence>
<accession>A0A0H2RTT1</accession>
<keyword evidence="2" id="KW-1185">Reference proteome</keyword>
<dbReference type="InParanoid" id="A0A0H2RTT1"/>
<proteinExistence type="predicted"/>
<name>A0A0H2RTT1_9AGAM</name>
<dbReference type="Proteomes" id="UP000053477">
    <property type="component" value="Unassembled WGS sequence"/>
</dbReference>
<organism evidence="1 2">
    <name type="scientific">Schizopora paradoxa</name>
    <dbReference type="NCBI Taxonomy" id="27342"/>
    <lineage>
        <taxon>Eukaryota</taxon>
        <taxon>Fungi</taxon>
        <taxon>Dikarya</taxon>
        <taxon>Basidiomycota</taxon>
        <taxon>Agaricomycotina</taxon>
        <taxon>Agaricomycetes</taxon>
        <taxon>Hymenochaetales</taxon>
        <taxon>Schizoporaceae</taxon>
        <taxon>Schizopora</taxon>
    </lineage>
</organism>
<gene>
    <name evidence="1" type="ORF">SCHPADRAFT_615251</name>
</gene>
<evidence type="ECO:0000313" key="2">
    <source>
        <dbReference type="Proteomes" id="UP000053477"/>
    </source>
</evidence>
<dbReference type="AlphaFoldDB" id="A0A0H2RTT1"/>
<protein>
    <submittedName>
        <fullName evidence="1">Uncharacterized protein</fullName>
    </submittedName>
</protein>
<dbReference type="EMBL" id="KQ086099">
    <property type="protein sequence ID" value="KLO08246.1"/>
    <property type="molecule type" value="Genomic_DNA"/>
</dbReference>